<name>F8NLG1_SERL9</name>
<evidence type="ECO:0000313" key="2">
    <source>
        <dbReference type="EMBL" id="EGO28578.1"/>
    </source>
</evidence>
<evidence type="ECO:0000256" key="1">
    <source>
        <dbReference type="SAM" id="MobiDB-lite"/>
    </source>
</evidence>
<feature type="region of interest" description="Disordered" evidence="1">
    <location>
        <begin position="123"/>
        <end position="162"/>
    </location>
</feature>
<dbReference type="GeneID" id="18817843"/>
<dbReference type="EMBL" id="GL945430">
    <property type="protein sequence ID" value="EGO28578.1"/>
    <property type="molecule type" value="Genomic_DNA"/>
</dbReference>
<dbReference type="Proteomes" id="UP000008064">
    <property type="component" value="Unassembled WGS sequence"/>
</dbReference>
<gene>
    <name evidence="2" type="ORF">SERLADRAFT_459167</name>
</gene>
<protein>
    <submittedName>
        <fullName evidence="2">Uncharacterized protein</fullName>
    </submittedName>
</protein>
<accession>F8NLG1</accession>
<proteinExistence type="predicted"/>
<feature type="compositionally biased region" description="Low complexity" evidence="1">
    <location>
        <begin position="124"/>
        <end position="135"/>
    </location>
</feature>
<organism>
    <name type="scientific">Serpula lacrymans var. lacrymans (strain S7.9)</name>
    <name type="common">Dry rot fungus</name>
    <dbReference type="NCBI Taxonomy" id="578457"/>
    <lineage>
        <taxon>Eukaryota</taxon>
        <taxon>Fungi</taxon>
        <taxon>Dikarya</taxon>
        <taxon>Basidiomycota</taxon>
        <taxon>Agaricomycotina</taxon>
        <taxon>Agaricomycetes</taxon>
        <taxon>Agaricomycetidae</taxon>
        <taxon>Boletales</taxon>
        <taxon>Coniophorineae</taxon>
        <taxon>Serpulaceae</taxon>
        <taxon>Serpula</taxon>
    </lineage>
</organism>
<dbReference type="HOGENOM" id="CLU_037230_0_0_1"/>
<dbReference type="RefSeq" id="XP_007314777.1">
    <property type="nucleotide sequence ID" value="XM_007314715.1"/>
</dbReference>
<dbReference type="AlphaFoldDB" id="F8NLG1"/>
<dbReference type="KEGG" id="sla:SERLADRAFT_459167"/>
<feature type="compositionally biased region" description="Pro residues" evidence="1">
    <location>
        <begin position="150"/>
        <end position="162"/>
    </location>
</feature>
<reference evidence="2" key="1">
    <citation type="submission" date="2011-04" db="EMBL/GenBank/DDBJ databases">
        <title>Evolution of plant cell wall degrading machinery underlies the functional diversity of forest fungi.</title>
        <authorList>
            <consortium name="US DOE Joint Genome Institute (JGI-PGF)"/>
            <person name="Eastwood D.C."/>
            <person name="Floudas D."/>
            <person name="Binder M."/>
            <person name="Majcherczyk A."/>
            <person name="Schneider P."/>
            <person name="Aerts A."/>
            <person name="Asiegbu F.O."/>
            <person name="Baker S.E."/>
            <person name="Barry K."/>
            <person name="Bendiksby M."/>
            <person name="Blumentritt M."/>
            <person name="Coutinho P.M."/>
            <person name="Cullen D."/>
            <person name="Cullen D."/>
            <person name="Gathman A."/>
            <person name="Goodell B."/>
            <person name="Henrissat B."/>
            <person name="Ihrmark K."/>
            <person name="Kauserud H."/>
            <person name="Kohler A."/>
            <person name="LaButti K."/>
            <person name="Lapidus A."/>
            <person name="Lavin J.L."/>
            <person name="Lee Y.-H."/>
            <person name="Lindquist E."/>
            <person name="Lilly W."/>
            <person name="Lucas S."/>
            <person name="Morin E."/>
            <person name="Murat C."/>
            <person name="Oguiza J.A."/>
            <person name="Park J."/>
            <person name="Pisabarro A.G."/>
            <person name="Riley R."/>
            <person name="Rosling A."/>
            <person name="Salamov A."/>
            <person name="Schmidt O."/>
            <person name="Schmutz J."/>
            <person name="Skrede I."/>
            <person name="Stenlid J."/>
            <person name="Wiebenga A."/>
            <person name="Xie X."/>
            <person name="Kues U."/>
            <person name="Hibbett D.S."/>
            <person name="Hoffmeister D."/>
            <person name="Hogberg N."/>
            <person name="Martin F."/>
            <person name="Grigoriev I.V."/>
            <person name="Watkinson S.C."/>
        </authorList>
    </citation>
    <scope>NUCLEOTIDE SEQUENCE</scope>
    <source>
        <strain evidence="2">S7.9</strain>
    </source>
</reference>
<sequence length="331" mass="36933">MSYVGGQLLHNPNLSRYVVQSSDVLSDLRVNVLAENSDKVIWYKERFLFDAEIIEHVVHNETSTICWTIHRPKRGWYIRIRAPSFPPGVYISLIPVPRSSPNYADGALSFACRTSAPALYAYQSPPSTSKSSTDTSHTRTSDATAVHSYPPTPPSVPIVISPPSPKSINAKLGELSEEPLSRQKHRRQPTHISHFLFAPHSSPHVPRPENGEQTSYITRAISLFKNHRPSHSSSFTLCPLSKLSAPQPNMVGASSQARHHRLSQLVPPTPTPLLAFHDRTPILTVRSVTGLLEIDRAEERVMGVDTSFWVATALTYLEFLEERDYLAAMND</sequence>
<dbReference type="OrthoDB" id="3362250at2759"/>